<evidence type="ECO:0000256" key="2">
    <source>
        <dbReference type="ARBA" id="ARBA00004323"/>
    </source>
</evidence>
<dbReference type="InterPro" id="IPR039477">
    <property type="entry name" value="ILEI/PANDER_dom"/>
</dbReference>
<evidence type="ECO:0000256" key="14">
    <source>
        <dbReference type="SAM" id="SignalP"/>
    </source>
</evidence>
<evidence type="ECO:0000256" key="6">
    <source>
        <dbReference type="ARBA" id="ARBA00022679"/>
    </source>
</evidence>
<dbReference type="PROSITE" id="PS52031">
    <property type="entry name" value="GG_LECTIN"/>
    <property type="match status" value="2"/>
</dbReference>
<evidence type="ECO:0000313" key="16">
    <source>
        <dbReference type="EMBL" id="CAF1053393.1"/>
    </source>
</evidence>
<evidence type="ECO:0000259" key="15">
    <source>
        <dbReference type="Pfam" id="PF15711"/>
    </source>
</evidence>
<reference evidence="16" key="1">
    <citation type="submission" date="2021-02" db="EMBL/GenBank/DDBJ databases">
        <authorList>
            <person name="Nowell W R."/>
        </authorList>
    </citation>
    <scope>NUCLEOTIDE SEQUENCE</scope>
</reference>
<dbReference type="EMBL" id="CAJNOV010001217">
    <property type="protein sequence ID" value="CAF1053393.1"/>
    <property type="molecule type" value="Genomic_DNA"/>
</dbReference>
<name>A0A814KRP1_9BILA</name>
<dbReference type="GO" id="GO:0046872">
    <property type="term" value="F:metal ion binding"/>
    <property type="evidence" value="ECO:0007669"/>
    <property type="project" value="UniProtKB-KW"/>
</dbReference>
<proteinExistence type="inferred from homology"/>
<keyword evidence="10" id="KW-1133">Transmembrane helix</keyword>
<keyword evidence="14" id="KW-0732">Signal</keyword>
<dbReference type="AlphaFoldDB" id="A0A814KRP1"/>
<keyword evidence="11" id="KW-0333">Golgi apparatus</keyword>
<sequence length="1061" mass="122199">MIILVSITVIFINTYVLSQRNFSLVSDNVLDRNFRKGEQIYNRNQTKLFFPQPLVQRSLLPDLGCEIDDKCSDDTIPYKAISGEGTDKYPIICFNNKLLIHKTLKDTKIGRGLNVAVVDSKTYDVKFIENFDTYLEETFFLRFLRLKLNDGDIAIIASHDEMTYGLKDASLTLLENYGSQTIKGVKYRDSYVMIGQKGLARGKAIEMHQSKGRSDFGSAAQISGCAKFPLGQITPLSFPTLEVNKEGKIAVATCKENEFAAHVYTGKDNNDEPKICVDGKYVIAKGINDAGRGLNVVVVSNGKEVIRTGHFDTWKDDSTNLEIFLENLEDNVIIIVVSFDEASLKLSQHSKTLFFDLGSATIQNLKYRDVWVFVGQKGIQGFSPYEEISYAGFGSTYAPLIDKRMCVPQAYGSTIYQTSGFADNFEPEQQRHEPFQVPKLRCFILKTFITNDAGFSYLKWLLNNLNHIQKLKLYLAGEKSRRENQSIWKYLIDANFVRQYCLPDLITNLVDFDFYISSYSEILSIDVEKVINSFKSDPFFISRQWTNVTYFYDPIISYQHLFSMNVNVQLQVFNGLINYPYIFQWPNIRQIRIHIHPSLYFFLEKFDKVFPNVSTITVVMEKSVINNESDHTLSFTKPFEIDPNKMTNIQFRNVTKLKFGHIFMRLTLKGVPIRPDPLPYRNDKRREFCSRYDGYGDFCSDTNVDKDLVPIPLINKTLEDNPIYSIPILVIAGISHNSLRMCLETLLMQPGINIENVIVTVDEKFSEPLTLIHLFGFHGEKTSNSSTYMEHYETSLKKIWEIHPNQDKVIVIEEDLILSPDFLYTLALLSETFRKDETIGAIEMWNPNSYDIINGSEELIYRVDQFYGLGYLLRRSFYEKNMKNSFDICCSKRVWEKWTFSDPSSFLMPDVSRVFRRPIDGNRVNKKYIETLFNRKRKTSLNPFPFLSNIDILRKDKYDANLAKSISSAVLMKSMDKCVTTNNSVFNLIQNSNNTDSFKYVYPQESPNDVQYLLSVLSCFELFPYEPIGLYNGILRFNSNQYNFYLVGSKSSLYASVLKST</sequence>
<dbReference type="Gene3D" id="3.90.550.10">
    <property type="entry name" value="Spore Coat Polysaccharide Biosynthesis Protein SpsA, Chain A"/>
    <property type="match status" value="1"/>
</dbReference>
<dbReference type="Proteomes" id="UP000663855">
    <property type="component" value="Unassembled WGS sequence"/>
</dbReference>
<dbReference type="SUPFAM" id="SSF53448">
    <property type="entry name" value="Nucleotide-diphospho-sugar transferases"/>
    <property type="match status" value="1"/>
</dbReference>
<keyword evidence="5" id="KW-0328">Glycosyltransferase</keyword>
<evidence type="ECO:0000256" key="3">
    <source>
        <dbReference type="ARBA" id="ARBA00004922"/>
    </source>
</evidence>
<feature type="signal peptide" evidence="14">
    <location>
        <begin position="1"/>
        <end position="18"/>
    </location>
</feature>
<dbReference type="UniPathway" id="UPA00378"/>
<dbReference type="InterPro" id="IPR052463">
    <property type="entry name" value="O-linked_mannose_GnT"/>
</dbReference>
<dbReference type="Pfam" id="PF15711">
    <property type="entry name" value="ILEI"/>
    <property type="match status" value="2"/>
</dbReference>
<evidence type="ECO:0000256" key="11">
    <source>
        <dbReference type="ARBA" id="ARBA00023034"/>
    </source>
</evidence>
<comment type="caution">
    <text evidence="16">The sequence shown here is derived from an EMBL/GenBank/DDBJ whole genome shotgun (WGS) entry which is preliminary data.</text>
</comment>
<feature type="domain" description="ILEI/PANDER" evidence="15">
    <location>
        <begin position="111"/>
        <end position="198"/>
    </location>
</feature>
<evidence type="ECO:0000256" key="8">
    <source>
        <dbReference type="ARBA" id="ARBA00022723"/>
    </source>
</evidence>
<evidence type="ECO:0000256" key="7">
    <source>
        <dbReference type="ARBA" id="ARBA00022692"/>
    </source>
</evidence>
<keyword evidence="13" id="KW-0464">Manganese</keyword>
<feature type="chain" id="PRO_5032902446" description="ILEI/PANDER domain-containing protein" evidence="14">
    <location>
        <begin position="19"/>
        <end position="1061"/>
    </location>
</feature>
<protein>
    <recommendedName>
        <fullName evidence="15">ILEI/PANDER domain-containing protein</fullName>
    </recommendedName>
</protein>
<dbReference type="GO" id="GO:0016266">
    <property type="term" value="P:protein O-linked glycosylation via N-acetyl-galactosamine"/>
    <property type="evidence" value="ECO:0007669"/>
    <property type="project" value="TreeGrafter"/>
</dbReference>
<dbReference type="InterPro" id="IPR004139">
    <property type="entry name" value="Glyco_trans_13"/>
</dbReference>
<comment type="similarity">
    <text evidence="4">Belongs to the glycosyltransferase 13 family.</text>
</comment>
<evidence type="ECO:0000256" key="5">
    <source>
        <dbReference type="ARBA" id="ARBA00022676"/>
    </source>
</evidence>
<keyword evidence="9" id="KW-0735">Signal-anchor</keyword>
<organism evidence="16 17">
    <name type="scientific">Rotaria magnacalcarata</name>
    <dbReference type="NCBI Taxonomy" id="392030"/>
    <lineage>
        <taxon>Eukaryota</taxon>
        <taxon>Metazoa</taxon>
        <taxon>Spiralia</taxon>
        <taxon>Gnathifera</taxon>
        <taxon>Rotifera</taxon>
        <taxon>Eurotatoria</taxon>
        <taxon>Bdelloidea</taxon>
        <taxon>Philodinida</taxon>
        <taxon>Philodinidae</taxon>
        <taxon>Rotaria</taxon>
    </lineage>
</organism>
<evidence type="ECO:0000313" key="17">
    <source>
        <dbReference type="Proteomes" id="UP000663855"/>
    </source>
</evidence>
<dbReference type="GO" id="GO:0047223">
    <property type="term" value="F:beta-1,3-galactosyl-O-glycosyl-glycoprotein beta-1,3-N-acetylglucosaminyltransferase activity"/>
    <property type="evidence" value="ECO:0007669"/>
    <property type="project" value="TreeGrafter"/>
</dbReference>
<keyword evidence="12" id="KW-0472">Membrane</keyword>
<dbReference type="GO" id="GO:0000139">
    <property type="term" value="C:Golgi membrane"/>
    <property type="evidence" value="ECO:0007669"/>
    <property type="project" value="UniProtKB-SubCell"/>
</dbReference>
<evidence type="ECO:0000256" key="9">
    <source>
        <dbReference type="ARBA" id="ARBA00022968"/>
    </source>
</evidence>
<keyword evidence="7" id="KW-0812">Transmembrane</keyword>
<keyword evidence="6" id="KW-0808">Transferase</keyword>
<gene>
    <name evidence="16" type="ORF">CJN711_LOCUS4857</name>
</gene>
<comment type="subcellular location">
    <subcellularLocation>
        <location evidence="2">Golgi apparatus membrane</location>
        <topology evidence="2">Single-pass type II membrane protein</topology>
    </subcellularLocation>
</comment>
<evidence type="ECO:0000256" key="4">
    <source>
        <dbReference type="ARBA" id="ARBA00006492"/>
    </source>
</evidence>
<evidence type="ECO:0000256" key="1">
    <source>
        <dbReference type="ARBA" id="ARBA00001936"/>
    </source>
</evidence>
<dbReference type="Pfam" id="PF03071">
    <property type="entry name" value="GNT-I"/>
    <property type="match status" value="1"/>
</dbReference>
<dbReference type="InterPro" id="IPR029044">
    <property type="entry name" value="Nucleotide-diphossugar_trans"/>
</dbReference>
<evidence type="ECO:0000256" key="13">
    <source>
        <dbReference type="ARBA" id="ARBA00023211"/>
    </source>
</evidence>
<dbReference type="PANTHER" id="PTHR46396:SF2">
    <property type="entry name" value="ILEI_PANDER DOMAIN-CONTAINING PROTEIN"/>
    <property type="match status" value="1"/>
</dbReference>
<comment type="pathway">
    <text evidence="3">Protein modification; protein glycosylation.</text>
</comment>
<dbReference type="PANTHER" id="PTHR46396">
    <property type="entry name" value="PROTEIN O-LINKED-MANNOSE BETA-1,2-N-ACETYLGLUCOSAMINYLTRANSFERASE 1"/>
    <property type="match status" value="1"/>
</dbReference>
<comment type="cofactor">
    <cofactor evidence="1">
        <name>Mn(2+)</name>
        <dbReference type="ChEBI" id="CHEBI:29035"/>
    </cofactor>
</comment>
<evidence type="ECO:0000256" key="10">
    <source>
        <dbReference type="ARBA" id="ARBA00022989"/>
    </source>
</evidence>
<accession>A0A814KRP1</accession>
<keyword evidence="8" id="KW-0479">Metal-binding</keyword>
<feature type="domain" description="ILEI/PANDER" evidence="15">
    <location>
        <begin position="292"/>
        <end position="378"/>
    </location>
</feature>
<evidence type="ECO:0000256" key="12">
    <source>
        <dbReference type="ARBA" id="ARBA00023136"/>
    </source>
</evidence>